<evidence type="ECO:0000313" key="2">
    <source>
        <dbReference type="Proteomes" id="UP000184304"/>
    </source>
</evidence>
<dbReference type="EMBL" id="KV878207">
    <property type="protein sequence ID" value="OJI80389.1"/>
    <property type="molecule type" value="Genomic_DNA"/>
</dbReference>
<dbReference type="STRING" id="767770.A0A1L9MTL2"/>
<keyword evidence="2" id="KW-1185">Reference proteome</keyword>
<dbReference type="AlphaFoldDB" id="A0A1L9MTL2"/>
<organism evidence="1 2">
    <name type="scientific">Aspergillus tubingensis (strain CBS 134.48)</name>
    <dbReference type="NCBI Taxonomy" id="767770"/>
    <lineage>
        <taxon>Eukaryota</taxon>
        <taxon>Fungi</taxon>
        <taxon>Dikarya</taxon>
        <taxon>Ascomycota</taxon>
        <taxon>Pezizomycotina</taxon>
        <taxon>Eurotiomycetes</taxon>
        <taxon>Eurotiomycetidae</taxon>
        <taxon>Eurotiales</taxon>
        <taxon>Aspergillaceae</taxon>
        <taxon>Aspergillus</taxon>
        <taxon>Aspergillus subgen. Circumdati</taxon>
    </lineage>
</organism>
<sequence length="57" mass="6562">SIIIFLTYKTEFLGQTQVTKEVIWLRRLLNKLNMNQDKAIIIICSNNQGAIILSLNL</sequence>
<name>A0A1L9MTL2_ASPTC</name>
<feature type="non-terminal residue" evidence="1">
    <location>
        <position position="1"/>
    </location>
</feature>
<evidence type="ECO:0000313" key="1">
    <source>
        <dbReference type="EMBL" id="OJI80389.1"/>
    </source>
</evidence>
<accession>A0A1L9MTL2</accession>
<dbReference type="Proteomes" id="UP000184304">
    <property type="component" value="Unassembled WGS sequence"/>
</dbReference>
<protein>
    <submittedName>
        <fullName evidence="1">Uncharacterized protein</fullName>
    </submittedName>
</protein>
<dbReference type="VEuPathDB" id="FungiDB:ASPTUDRAFT_129894"/>
<reference evidence="2" key="1">
    <citation type="journal article" date="2017" name="Genome Biol.">
        <title>Comparative genomics reveals high biological diversity and specific adaptations in the industrially and medically important fungal genus Aspergillus.</title>
        <authorList>
            <person name="de Vries R.P."/>
            <person name="Riley R."/>
            <person name="Wiebenga A."/>
            <person name="Aguilar-Osorio G."/>
            <person name="Amillis S."/>
            <person name="Uchima C.A."/>
            <person name="Anderluh G."/>
            <person name="Asadollahi M."/>
            <person name="Askin M."/>
            <person name="Barry K."/>
            <person name="Battaglia E."/>
            <person name="Bayram O."/>
            <person name="Benocci T."/>
            <person name="Braus-Stromeyer S.A."/>
            <person name="Caldana C."/>
            <person name="Canovas D."/>
            <person name="Cerqueira G.C."/>
            <person name="Chen F."/>
            <person name="Chen W."/>
            <person name="Choi C."/>
            <person name="Clum A."/>
            <person name="Dos Santos R.A."/>
            <person name="Damasio A.R."/>
            <person name="Diallinas G."/>
            <person name="Emri T."/>
            <person name="Fekete E."/>
            <person name="Flipphi M."/>
            <person name="Freyberg S."/>
            <person name="Gallo A."/>
            <person name="Gournas C."/>
            <person name="Habgood R."/>
            <person name="Hainaut M."/>
            <person name="Harispe M.L."/>
            <person name="Henrissat B."/>
            <person name="Hilden K.S."/>
            <person name="Hope R."/>
            <person name="Hossain A."/>
            <person name="Karabika E."/>
            <person name="Karaffa L."/>
            <person name="Karanyi Z."/>
            <person name="Krasevec N."/>
            <person name="Kuo A."/>
            <person name="Kusch H."/>
            <person name="LaButti K."/>
            <person name="Lagendijk E.L."/>
            <person name="Lapidus A."/>
            <person name="Levasseur A."/>
            <person name="Lindquist E."/>
            <person name="Lipzen A."/>
            <person name="Logrieco A.F."/>
            <person name="MacCabe A."/>
            <person name="Maekelae M.R."/>
            <person name="Malavazi I."/>
            <person name="Melin P."/>
            <person name="Meyer V."/>
            <person name="Mielnichuk N."/>
            <person name="Miskei M."/>
            <person name="Molnar A.P."/>
            <person name="Mule G."/>
            <person name="Ngan C.Y."/>
            <person name="Orejas M."/>
            <person name="Orosz E."/>
            <person name="Ouedraogo J.P."/>
            <person name="Overkamp K.M."/>
            <person name="Park H.-S."/>
            <person name="Perrone G."/>
            <person name="Piumi F."/>
            <person name="Punt P.J."/>
            <person name="Ram A.F."/>
            <person name="Ramon A."/>
            <person name="Rauscher S."/>
            <person name="Record E."/>
            <person name="Riano-Pachon D.M."/>
            <person name="Robert V."/>
            <person name="Roehrig J."/>
            <person name="Ruller R."/>
            <person name="Salamov A."/>
            <person name="Salih N.S."/>
            <person name="Samson R.A."/>
            <person name="Sandor E."/>
            <person name="Sanguinetti M."/>
            <person name="Schuetze T."/>
            <person name="Sepcic K."/>
            <person name="Shelest E."/>
            <person name="Sherlock G."/>
            <person name="Sophianopoulou V."/>
            <person name="Squina F.M."/>
            <person name="Sun H."/>
            <person name="Susca A."/>
            <person name="Todd R.B."/>
            <person name="Tsang A."/>
            <person name="Unkles S.E."/>
            <person name="van de Wiele N."/>
            <person name="van Rossen-Uffink D."/>
            <person name="Oliveira J.V."/>
            <person name="Vesth T.C."/>
            <person name="Visser J."/>
            <person name="Yu J.-H."/>
            <person name="Zhou M."/>
            <person name="Andersen M.R."/>
            <person name="Archer D.B."/>
            <person name="Baker S.E."/>
            <person name="Benoit I."/>
            <person name="Brakhage A.A."/>
            <person name="Braus G.H."/>
            <person name="Fischer R."/>
            <person name="Frisvad J.C."/>
            <person name="Goldman G.H."/>
            <person name="Houbraken J."/>
            <person name="Oakley B."/>
            <person name="Pocsi I."/>
            <person name="Scazzocchio C."/>
            <person name="Seiboth B."/>
            <person name="vanKuyk P.A."/>
            <person name="Wortman J."/>
            <person name="Dyer P.S."/>
            <person name="Grigoriev I.V."/>
        </authorList>
    </citation>
    <scope>NUCLEOTIDE SEQUENCE [LARGE SCALE GENOMIC DNA]</scope>
    <source>
        <strain evidence="2">CBS 134.48</strain>
    </source>
</reference>
<gene>
    <name evidence="1" type="ORF">ASPTUDRAFT_129894</name>
</gene>
<proteinExistence type="predicted"/>